<dbReference type="RefSeq" id="WP_377981117.1">
    <property type="nucleotide sequence ID" value="NZ_JBBKXX010000003.1"/>
</dbReference>
<reference evidence="2 3" key="1">
    <citation type="submission" date="2024-03" db="EMBL/GenBank/DDBJ databases">
        <title>Aquirufa genome sequencing.</title>
        <authorList>
            <person name="Pitt A."/>
            <person name="Hahn M.W."/>
        </authorList>
    </citation>
    <scope>NUCLEOTIDE SEQUENCE [LARGE SCALE GENOMIC DNA]</scope>
    <source>
        <strain evidence="2 3">HETE-83D</strain>
    </source>
</reference>
<protein>
    <recommendedName>
        <fullName evidence="4">Prolyl-tRNA synthetase</fullName>
    </recommendedName>
</protein>
<dbReference type="EMBL" id="JBBKXX010000003">
    <property type="protein sequence ID" value="MFD3408740.1"/>
    <property type="molecule type" value="Genomic_DNA"/>
</dbReference>
<accession>A0ABW6DN21</accession>
<dbReference type="Proteomes" id="UP001598019">
    <property type="component" value="Unassembled WGS sequence"/>
</dbReference>
<name>A0ABW6DN21_9BACT</name>
<comment type="caution">
    <text evidence="2">The sequence shown here is derived from an EMBL/GenBank/DDBJ whole genome shotgun (WGS) entry which is preliminary data.</text>
</comment>
<feature type="compositionally biased region" description="Low complexity" evidence="1">
    <location>
        <begin position="278"/>
        <end position="291"/>
    </location>
</feature>
<dbReference type="PROSITE" id="PS51257">
    <property type="entry name" value="PROKAR_LIPOPROTEIN"/>
    <property type="match status" value="1"/>
</dbReference>
<proteinExistence type="predicted"/>
<feature type="region of interest" description="Disordered" evidence="1">
    <location>
        <begin position="190"/>
        <end position="310"/>
    </location>
</feature>
<evidence type="ECO:0000313" key="2">
    <source>
        <dbReference type="EMBL" id="MFD3408740.1"/>
    </source>
</evidence>
<organism evidence="2 3">
    <name type="scientific">Aquirufa esocilacus</name>
    <dbReference type="NCBI Taxonomy" id="3096513"/>
    <lineage>
        <taxon>Bacteria</taxon>
        <taxon>Pseudomonadati</taxon>
        <taxon>Bacteroidota</taxon>
        <taxon>Cytophagia</taxon>
        <taxon>Cytophagales</taxon>
        <taxon>Flectobacillaceae</taxon>
        <taxon>Aquirufa</taxon>
    </lineage>
</organism>
<feature type="compositionally biased region" description="Gly residues" evidence="1">
    <location>
        <begin position="292"/>
        <end position="310"/>
    </location>
</feature>
<feature type="compositionally biased region" description="Polar residues" evidence="1">
    <location>
        <begin position="212"/>
        <end position="246"/>
    </location>
</feature>
<evidence type="ECO:0000313" key="3">
    <source>
        <dbReference type="Proteomes" id="UP001598019"/>
    </source>
</evidence>
<sequence length="310" mass="34507">MKNQSIAYLMLVGFGILSSCVNVTNNSYASDDLYDEANRSVQIEKAKATKAAKDKKYLDFQDLEEDDVEVIEEEEGLAQRNAVNPNLYQSAYQQGLSDGLYNSPYLGYGYRYTPFSYWSPSYSYFVNPYTTFSLGMGYSYFSPYSVYSPYNSLFYDPYFYSPYYSPFGFNSFYRNYNYYGPGGNYTGYSGQYMTNDTRERKSFGPRDDRSNNRNSGGNYTNSPRGGNNSYNTQGNNLPRVNTQQTYGSGSSSQPYVAPRRNSNYEYRAAPSDGGSTQRSNSTSTPSYSNPSSGGGSSSGGSGGGSSRGPR</sequence>
<evidence type="ECO:0008006" key="4">
    <source>
        <dbReference type="Google" id="ProtNLM"/>
    </source>
</evidence>
<feature type="compositionally biased region" description="Basic and acidic residues" evidence="1">
    <location>
        <begin position="196"/>
        <end position="211"/>
    </location>
</feature>
<evidence type="ECO:0000256" key="1">
    <source>
        <dbReference type="SAM" id="MobiDB-lite"/>
    </source>
</evidence>
<gene>
    <name evidence="2" type="ORF">SKC37_08740</name>
</gene>
<keyword evidence="3" id="KW-1185">Reference proteome</keyword>